<dbReference type="OrthoDB" id="9794508at2"/>
<dbReference type="InterPro" id="IPR014284">
    <property type="entry name" value="RNA_pol_sigma-70_dom"/>
</dbReference>
<keyword evidence="3" id="KW-0731">Sigma factor</keyword>
<dbReference type="AlphaFoldDB" id="A0A1G8W6K0"/>
<evidence type="ECO:0000313" key="8">
    <source>
        <dbReference type="Proteomes" id="UP000199225"/>
    </source>
</evidence>
<sequence length="180" mass="21348">MNKEKRWIKAIQKHGNEHSANQLIEAYYKEIFSYVYKQMYDKETAKDVTQEIFISMLKSLYRYDGRSSFRTWLYMVAKFRVIDHYRSKQFKESSRGVAVEEERIEDTSDFTERLATRAEAERALKVLESCPSDEEFIVRMKLLGGRTFPDISAETGLALSTIKTKYYRTLKFMKQALKEE</sequence>
<dbReference type="SUPFAM" id="SSF88946">
    <property type="entry name" value="Sigma2 domain of RNA polymerase sigma factors"/>
    <property type="match status" value="1"/>
</dbReference>
<dbReference type="Proteomes" id="UP000199225">
    <property type="component" value="Unassembled WGS sequence"/>
</dbReference>
<proteinExistence type="inferred from homology"/>
<gene>
    <name evidence="7" type="ORF">SAMN04490247_3054</name>
</gene>
<reference evidence="8" key="1">
    <citation type="submission" date="2016-10" db="EMBL/GenBank/DDBJ databases">
        <authorList>
            <person name="Varghese N."/>
            <person name="Submissions S."/>
        </authorList>
    </citation>
    <scope>NUCLEOTIDE SEQUENCE [LARGE SCALE GENOMIC DNA]</scope>
    <source>
        <strain evidence="8">DSM 4771</strain>
    </source>
</reference>
<evidence type="ECO:0000256" key="1">
    <source>
        <dbReference type="ARBA" id="ARBA00010641"/>
    </source>
</evidence>
<evidence type="ECO:0000256" key="5">
    <source>
        <dbReference type="ARBA" id="ARBA00023163"/>
    </source>
</evidence>
<keyword evidence="2" id="KW-0805">Transcription regulation</keyword>
<dbReference type="PANTHER" id="PTHR43133">
    <property type="entry name" value="RNA POLYMERASE ECF-TYPE SIGMA FACTO"/>
    <property type="match status" value="1"/>
</dbReference>
<evidence type="ECO:0000256" key="2">
    <source>
        <dbReference type="ARBA" id="ARBA00023015"/>
    </source>
</evidence>
<keyword evidence="8" id="KW-1185">Reference proteome</keyword>
<evidence type="ECO:0000256" key="4">
    <source>
        <dbReference type="ARBA" id="ARBA00023125"/>
    </source>
</evidence>
<dbReference type="InterPro" id="IPR036388">
    <property type="entry name" value="WH-like_DNA-bd_sf"/>
</dbReference>
<evidence type="ECO:0000313" key="7">
    <source>
        <dbReference type="EMBL" id="SDJ73931.1"/>
    </source>
</evidence>
<dbReference type="Gene3D" id="1.10.10.10">
    <property type="entry name" value="Winged helix-like DNA-binding domain superfamily/Winged helix DNA-binding domain"/>
    <property type="match status" value="1"/>
</dbReference>
<dbReference type="InterPro" id="IPR013324">
    <property type="entry name" value="RNA_pol_sigma_r3/r4-like"/>
</dbReference>
<dbReference type="SUPFAM" id="SSF88659">
    <property type="entry name" value="Sigma3 and sigma4 domains of RNA polymerase sigma factors"/>
    <property type="match status" value="1"/>
</dbReference>
<dbReference type="RefSeq" id="WP_093194711.1">
    <property type="nucleotide sequence ID" value="NZ_FNEV01000013.1"/>
</dbReference>
<accession>A0A1G8W6K0</accession>
<comment type="similarity">
    <text evidence="1">Belongs to the sigma-70 factor family. ECF subfamily.</text>
</comment>
<organism evidence="7 8">
    <name type="scientific">Salimicrobium halophilum</name>
    <dbReference type="NCBI Taxonomy" id="86666"/>
    <lineage>
        <taxon>Bacteria</taxon>
        <taxon>Bacillati</taxon>
        <taxon>Bacillota</taxon>
        <taxon>Bacilli</taxon>
        <taxon>Bacillales</taxon>
        <taxon>Bacillaceae</taxon>
        <taxon>Salimicrobium</taxon>
    </lineage>
</organism>
<dbReference type="Pfam" id="PF04542">
    <property type="entry name" value="Sigma70_r2"/>
    <property type="match status" value="1"/>
</dbReference>
<dbReference type="NCBIfam" id="TIGR02937">
    <property type="entry name" value="sigma70-ECF"/>
    <property type="match status" value="1"/>
</dbReference>
<dbReference type="InterPro" id="IPR013325">
    <property type="entry name" value="RNA_pol_sigma_r2"/>
</dbReference>
<protein>
    <submittedName>
        <fullName evidence="7">RNA polymerase sigma-70 factor, ECF subfamily</fullName>
    </submittedName>
</protein>
<name>A0A1G8W6K0_9BACI</name>
<dbReference type="InterPro" id="IPR039425">
    <property type="entry name" value="RNA_pol_sigma-70-like"/>
</dbReference>
<dbReference type="PANTHER" id="PTHR43133:SF8">
    <property type="entry name" value="RNA POLYMERASE SIGMA FACTOR HI_1459-RELATED"/>
    <property type="match status" value="1"/>
</dbReference>
<dbReference type="Gene3D" id="1.10.1740.10">
    <property type="match status" value="1"/>
</dbReference>
<feature type="domain" description="RNA polymerase sigma-70 region 2" evidence="6">
    <location>
        <begin position="23"/>
        <end position="89"/>
    </location>
</feature>
<dbReference type="InterPro" id="IPR007627">
    <property type="entry name" value="RNA_pol_sigma70_r2"/>
</dbReference>
<keyword evidence="5" id="KW-0804">Transcription</keyword>
<dbReference type="GO" id="GO:0006352">
    <property type="term" value="P:DNA-templated transcription initiation"/>
    <property type="evidence" value="ECO:0007669"/>
    <property type="project" value="InterPro"/>
</dbReference>
<evidence type="ECO:0000259" key="6">
    <source>
        <dbReference type="Pfam" id="PF04542"/>
    </source>
</evidence>
<dbReference type="GO" id="GO:0003677">
    <property type="term" value="F:DNA binding"/>
    <property type="evidence" value="ECO:0007669"/>
    <property type="project" value="UniProtKB-KW"/>
</dbReference>
<evidence type="ECO:0000256" key="3">
    <source>
        <dbReference type="ARBA" id="ARBA00023082"/>
    </source>
</evidence>
<dbReference type="EMBL" id="FNEV01000013">
    <property type="protein sequence ID" value="SDJ73931.1"/>
    <property type="molecule type" value="Genomic_DNA"/>
</dbReference>
<keyword evidence="4" id="KW-0238">DNA-binding</keyword>
<dbReference type="STRING" id="86666.SAMN04490247_3054"/>
<dbReference type="GO" id="GO:0016987">
    <property type="term" value="F:sigma factor activity"/>
    <property type="evidence" value="ECO:0007669"/>
    <property type="project" value="UniProtKB-KW"/>
</dbReference>